<name>A0ABR1WML1_9PEZI</name>
<comment type="caution">
    <text evidence="2">The sequence shown here is derived from an EMBL/GenBank/DDBJ whole genome shotgun (WGS) entry which is preliminary data.</text>
</comment>
<reference evidence="2 3" key="1">
    <citation type="submission" date="2023-01" db="EMBL/GenBank/DDBJ databases">
        <title>Analysis of 21 Apiospora genomes using comparative genomics revels a genus with tremendous synthesis potential of carbohydrate active enzymes and secondary metabolites.</title>
        <authorList>
            <person name="Sorensen T."/>
        </authorList>
    </citation>
    <scope>NUCLEOTIDE SEQUENCE [LARGE SCALE GENOMIC DNA]</scope>
    <source>
        <strain evidence="2 3">CBS 114990</strain>
    </source>
</reference>
<protein>
    <submittedName>
        <fullName evidence="2">Uncharacterized protein</fullName>
    </submittedName>
</protein>
<feature type="region of interest" description="Disordered" evidence="1">
    <location>
        <begin position="109"/>
        <end position="130"/>
    </location>
</feature>
<sequence length="184" mass="20094">MLSKILAWFVQQQRETGRTMTRWGGASPDEWYVMFRSAGGGRWWSLVVAWTAGRPGQAKAVSSLAVKRPFAHVARTPMPEAKAGSGTRLFVSGAFSASPLVAAGARSTADSRDCGATPRPSVQNAEESKSGRVTEWASSFCLGSWDPMLQDDQFQQACSQFEPVTFWSPVAVHRSFDVTYPAQQ</sequence>
<dbReference type="RefSeq" id="XP_066669260.1">
    <property type="nucleotide sequence ID" value="XM_066810337.1"/>
</dbReference>
<evidence type="ECO:0000313" key="2">
    <source>
        <dbReference type="EMBL" id="KAK8084751.1"/>
    </source>
</evidence>
<gene>
    <name evidence="2" type="ORF">PG997_006022</name>
</gene>
<dbReference type="Proteomes" id="UP001433268">
    <property type="component" value="Unassembled WGS sequence"/>
</dbReference>
<evidence type="ECO:0000313" key="3">
    <source>
        <dbReference type="Proteomes" id="UP001433268"/>
    </source>
</evidence>
<accession>A0ABR1WML1</accession>
<proteinExistence type="predicted"/>
<dbReference type="EMBL" id="JAQQWN010000005">
    <property type="protein sequence ID" value="KAK8084751.1"/>
    <property type="molecule type" value="Genomic_DNA"/>
</dbReference>
<organism evidence="2 3">
    <name type="scientific">Apiospora hydei</name>
    <dbReference type="NCBI Taxonomy" id="1337664"/>
    <lineage>
        <taxon>Eukaryota</taxon>
        <taxon>Fungi</taxon>
        <taxon>Dikarya</taxon>
        <taxon>Ascomycota</taxon>
        <taxon>Pezizomycotina</taxon>
        <taxon>Sordariomycetes</taxon>
        <taxon>Xylariomycetidae</taxon>
        <taxon>Amphisphaeriales</taxon>
        <taxon>Apiosporaceae</taxon>
        <taxon>Apiospora</taxon>
    </lineage>
</organism>
<keyword evidence="3" id="KW-1185">Reference proteome</keyword>
<evidence type="ECO:0000256" key="1">
    <source>
        <dbReference type="SAM" id="MobiDB-lite"/>
    </source>
</evidence>
<dbReference type="GeneID" id="92043397"/>